<evidence type="ECO:0000259" key="6">
    <source>
        <dbReference type="Pfam" id="PF01494"/>
    </source>
</evidence>
<keyword evidence="8" id="KW-1185">Reference proteome</keyword>
<dbReference type="GO" id="GO:0004497">
    <property type="term" value="F:monooxygenase activity"/>
    <property type="evidence" value="ECO:0007669"/>
    <property type="project" value="UniProtKB-KW"/>
</dbReference>
<name>A0A934M964_9MICO</name>
<evidence type="ECO:0000313" key="7">
    <source>
        <dbReference type="EMBL" id="MBI9114313.1"/>
    </source>
</evidence>
<dbReference type="Gene3D" id="3.50.50.60">
    <property type="entry name" value="FAD/NAD(P)-binding domain"/>
    <property type="match status" value="1"/>
</dbReference>
<evidence type="ECO:0000256" key="4">
    <source>
        <dbReference type="ARBA" id="ARBA00023002"/>
    </source>
</evidence>
<organism evidence="7 8">
    <name type="scientific">Sanguibacter suaedae</name>
    <dbReference type="NCBI Taxonomy" id="2795737"/>
    <lineage>
        <taxon>Bacteria</taxon>
        <taxon>Bacillati</taxon>
        <taxon>Actinomycetota</taxon>
        <taxon>Actinomycetes</taxon>
        <taxon>Micrococcales</taxon>
        <taxon>Sanguibacteraceae</taxon>
        <taxon>Sanguibacter</taxon>
    </lineage>
</organism>
<accession>A0A934M964</accession>
<feature type="domain" description="FAD-binding" evidence="6">
    <location>
        <begin position="24"/>
        <end position="355"/>
    </location>
</feature>
<proteinExistence type="predicted"/>
<dbReference type="InterPro" id="IPR036188">
    <property type="entry name" value="FAD/NAD-bd_sf"/>
</dbReference>
<evidence type="ECO:0000256" key="3">
    <source>
        <dbReference type="ARBA" id="ARBA00022827"/>
    </source>
</evidence>
<feature type="region of interest" description="Disordered" evidence="5">
    <location>
        <begin position="1"/>
        <end position="20"/>
    </location>
</feature>
<comment type="caution">
    <text evidence="7">The sequence shown here is derived from an EMBL/GenBank/DDBJ whole genome shotgun (WGS) entry which is preliminary data.</text>
</comment>
<gene>
    <name evidence="7" type="ORF">JAV76_04705</name>
</gene>
<comment type="cofactor">
    <cofactor evidence="1">
        <name>FAD</name>
        <dbReference type="ChEBI" id="CHEBI:57692"/>
    </cofactor>
</comment>
<dbReference type="PRINTS" id="PR00420">
    <property type="entry name" value="RNGMNOXGNASE"/>
</dbReference>
<evidence type="ECO:0000313" key="8">
    <source>
        <dbReference type="Proteomes" id="UP000602087"/>
    </source>
</evidence>
<keyword evidence="4" id="KW-0560">Oxidoreductase</keyword>
<dbReference type="PANTHER" id="PTHR46496:SF1">
    <property type="entry name" value="ZEAXANTHIN EPOXIDASE, CHLOROPLASTIC"/>
    <property type="match status" value="1"/>
</dbReference>
<dbReference type="InterPro" id="IPR002938">
    <property type="entry name" value="FAD-bd"/>
</dbReference>
<evidence type="ECO:0000256" key="1">
    <source>
        <dbReference type="ARBA" id="ARBA00001974"/>
    </source>
</evidence>
<dbReference type="AlphaFoldDB" id="A0A934M964"/>
<keyword evidence="3" id="KW-0274">FAD</keyword>
<feature type="compositionally biased region" description="Basic residues" evidence="5">
    <location>
        <begin position="8"/>
        <end position="19"/>
    </location>
</feature>
<dbReference type="EMBL" id="JAEINH010000003">
    <property type="protein sequence ID" value="MBI9114313.1"/>
    <property type="molecule type" value="Genomic_DNA"/>
</dbReference>
<dbReference type="GO" id="GO:0071949">
    <property type="term" value="F:FAD binding"/>
    <property type="evidence" value="ECO:0007669"/>
    <property type="project" value="InterPro"/>
</dbReference>
<dbReference type="SUPFAM" id="SSF51905">
    <property type="entry name" value="FAD/NAD(P)-binding domain"/>
    <property type="match status" value="1"/>
</dbReference>
<dbReference type="Proteomes" id="UP000602087">
    <property type="component" value="Unassembled WGS sequence"/>
</dbReference>
<protein>
    <submittedName>
        <fullName evidence="7">FAD-dependent monooxygenase</fullName>
    </submittedName>
</protein>
<sequence>MPLLLRQGPRRQRPPRRRPLTPSVRIAVVGAGVGGLVAATGLQRDGHDVTVYERRDAPGAVGAGLTLFGNAFDALDTVGLGGTVRAVSDDRITRMRTGQRSPSGRWLTTVPPRAVATARTVHRNDLHDALVSALRPGSLVAGTEAHPSPDGSPVLALAAREAAYDLVVVADGIRSAGRARLGLDTGLRYAGYAAWRGVTEEPVDLAGAAGETWGRGRRFGIVPLGDGRVYWFATHDEPEGTRAPDERARARALFAGWHHPVGQCIDATPHTRVLRHDVHDLRRPLRAFVRDRTVLLGDAAHAMTPDLGQGAGQAIEDAATLVVVLRDATGPDDLESGLARYDAHRRRRTRALAARSRAAGRVGQISNPLLAGSRDVALRTVAPTLLVRASRTFRSWTPPSSGRNT</sequence>
<evidence type="ECO:0000256" key="5">
    <source>
        <dbReference type="SAM" id="MobiDB-lite"/>
    </source>
</evidence>
<keyword evidence="2" id="KW-0285">Flavoprotein</keyword>
<keyword evidence="7" id="KW-0503">Monooxygenase</keyword>
<dbReference type="PANTHER" id="PTHR46496">
    <property type="match status" value="1"/>
</dbReference>
<dbReference type="Pfam" id="PF01494">
    <property type="entry name" value="FAD_binding_3"/>
    <property type="match status" value="1"/>
</dbReference>
<evidence type="ECO:0000256" key="2">
    <source>
        <dbReference type="ARBA" id="ARBA00022630"/>
    </source>
</evidence>
<reference evidence="7" key="1">
    <citation type="submission" date="2020-12" db="EMBL/GenBank/DDBJ databases">
        <title>Sanguibacter suaedae sp. nov., isolated from Suaeda aralocaspica.</title>
        <authorList>
            <person name="Ma Q."/>
        </authorList>
    </citation>
    <scope>NUCLEOTIDE SEQUENCE</scope>
    <source>
        <strain evidence="7">YZGR15</strain>
    </source>
</reference>